<organism evidence="2">
    <name type="scientific">Desulfobacca acetoxidans</name>
    <dbReference type="NCBI Taxonomy" id="60893"/>
    <lineage>
        <taxon>Bacteria</taxon>
        <taxon>Pseudomonadati</taxon>
        <taxon>Thermodesulfobacteriota</taxon>
        <taxon>Desulfobaccia</taxon>
        <taxon>Desulfobaccales</taxon>
        <taxon>Desulfobaccaceae</taxon>
        <taxon>Desulfobacca</taxon>
    </lineage>
</organism>
<proteinExistence type="predicted"/>
<feature type="signal peptide" evidence="1">
    <location>
        <begin position="1"/>
        <end position="26"/>
    </location>
</feature>
<dbReference type="AlphaFoldDB" id="A0A7C5AKS8"/>
<keyword evidence="1" id="KW-0732">Signal</keyword>
<evidence type="ECO:0000256" key="1">
    <source>
        <dbReference type="SAM" id="SignalP"/>
    </source>
</evidence>
<accession>A0A7C5AKS8</accession>
<comment type="caution">
    <text evidence="2">The sequence shown here is derived from an EMBL/GenBank/DDBJ whole genome shotgun (WGS) entry which is preliminary data.</text>
</comment>
<dbReference type="EMBL" id="DTKJ01000005">
    <property type="protein sequence ID" value="HGZ10673.1"/>
    <property type="molecule type" value="Genomic_DNA"/>
</dbReference>
<evidence type="ECO:0000313" key="2">
    <source>
        <dbReference type="EMBL" id="HGZ10673.1"/>
    </source>
</evidence>
<feature type="chain" id="PRO_5028467699" evidence="1">
    <location>
        <begin position="27"/>
        <end position="99"/>
    </location>
</feature>
<reference evidence="2" key="1">
    <citation type="journal article" date="2020" name="mSystems">
        <title>Genome- and Community-Level Interaction Insights into Carbon Utilization and Element Cycling Functions of Hydrothermarchaeota in Hydrothermal Sediment.</title>
        <authorList>
            <person name="Zhou Z."/>
            <person name="Liu Y."/>
            <person name="Xu W."/>
            <person name="Pan J."/>
            <person name="Luo Z.H."/>
            <person name="Li M."/>
        </authorList>
    </citation>
    <scope>NUCLEOTIDE SEQUENCE [LARGE SCALE GENOMIC DNA]</scope>
    <source>
        <strain evidence="2">SpSt-853</strain>
    </source>
</reference>
<name>A0A7C5AKS8_9BACT</name>
<protein>
    <submittedName>
        <fullName evidence="2">Uncharacterized protein</fullName>
    </submittedName>
</protein>
<gene>
    <name evidence="2" type="ORF">ENW48_00465</name>
</gene>
<sequence length="99" mass="12016">MKSFWKRLVFLVAGVLSFLGIQPSWAALTPPTPQVGKIKENTPLYLRLGVDRLPSTERGDTLAYWRHYQHWSHWAHRSHWAHYAHWAHYSHYNYYRPWW</sequence>